<keyword evidence="1" id="KW-0812">Transmembrane</keyword>
<sequence>MKTVFVLLVLGHLFTVLLISAYRGRSSKDPAVDVFYAAKWFQSATWGMLVVGIAKAGIANVTLLIGVALETISILMVFDGFGTRIKRFYTICTTVTLTGYFIALPLNNADNIRIAIISFALAIMLVFPAYRLIKSASRSVLSLLLGYVYLILAAGLMFRTGVTLLSPVPINMFKPGLHQSLLLLALYTIMILGNMGFVLLSKEQADREMIRLASYDDLTGALNRRTFIHQVRLSLITCMKKAAPVSFILMDIDNFKTINDTLGHDAGDKLLQEFAVKAQEQLKADDLLGRYGGDEFAIFLPEADEITSDEFIRKLRKLVIDNGSSSGGDMANYTISFGVVTVIPDSHTIIDKLYKLSDDALYTAKNAGRNRASRSQAIMEEGLS</sequence>
<feature type="transmembrane region" description="Helical" evidence="1">
    <location>
        <begin position="47"/>
        <end position="76"/>
    </location>
</feature>
<dbReference type="PANTHER" id="PTHR45138">
    <property type="entry name" value="REGULATORY COMPONENTS OF SENSORY TRANSDUCTION SYSTEM"/>
    <property type="match status" value="1"/>
</dbReference>
<dbReference type="Proteomes" id="UP001597262">
    <property type="component" value="Unassembled WGS sequence"/>
</dbReference>
<dbReference type="InterPro" id="IPR000160">
    <property type="entry name" value="GGDEF_dom"/>
</dbReference>
<evidence type="ECO:0000256" key="1">
    <source>
        <dbReference type="SAM" id="Phobius"/>
    </source>
</evidence>
<protein>
    <submittedName>
        <fullName evidence="3">GGDEF domain-containing protein</fullName>
    </submittedName>
</protein>
<name>A0ABW3RS21_9BACL</name>
<feature type="transmembrane region" description="Helical" evidence="1">
    <location>
        <begin position="140"/>
        <end position="161"/>
    </location>
</feature>
<proteinExistence type="predicted"/>
<dbReference type="Gene3D" id="3.30.70.270">
    <property type="match status" value="1"/>
</dbReference>
<evidence type="ECO:0000313" key="4">
    <source>
        <dbReference type="Proteomes" id="UP001597262"/>
    </source>
</evidence>
<organism evidence="3 4">
    <name type="scientific">Paenibacillus puldeungensis</name>
    <dbReference type="NCBI Taxonomy" id="696536"/>
    <lineage>
        <taxon>Bacteria</taxon>
        <taxon>Bacillati</taxon>
        <taxon>Bacillota</taxon>
        <taxon>Bacilli</taxon>
        <taxon>Bacillales</taxon>
        <taxon>Paenibacillaceae</taxon>
        <taxon>Paenibacillus</taxon>
    </lineage>
</organism>
<dbReference type="EMBL" id="JBHTLM010000001">
    <property type="protein sequence ID" value="MFD1175067.1"/>
    <property type="molecule type" value="Genomic_DNA"/>
</dbReference>
<feature type="transmembrane region" description="Helical" evidence="1">
    <location>
        <begin position="88"/>
        <end position="106"/>
    </location>
</feature>
<dbReference type="InterPro" id="IPR029787">
    <property type="entry name" value="Nucleotide_cyclase"/>
</dbReference>
<dbReference type="PANTHER" id="PTHR45138:SF9">
    <property type="entry name" value="DIGUANYLATE CYCLASE DGCM-RELATED"/>
    <property type="match status" value="1"/>
</dbReference>
<keyword evidence="1" id="KW-1133">Transmembrane helix</keyword>
<evidence type="ECO:0000259" key="2">
    <source>
        <dbReference type="PROSITE" id="PS50887"/>
    </source>
</evidence>
<feature type="transmembrane region" description="Helical" evidence="1">
    <location>
        <begin position="112"/>
        <end position="133"/>
    </location>
</feature>
<reference evidence="4" key="1">
    <citation type="journal article" date="2019" name="Int. J. Syst. Evol. Microbiol.">
        <title>The Global Catalogue of Microorganisms (GCM) 10K type strain sequencing project: providing services to taxonomists for standard genome sequencing and annotation.</title>
        <authorList>
            <consortium name="The Broad Institute Genomics Platform"/>
            <consortium name="The Broad Institute Genome Sequencing Center for Infectious Disease"/>
            <person name="Wu L."/>
            <person name="Ma J."/>
        </authorList>
    </citation>
    <scope>NUCLEOTIDE SEQUENCE [LARGE SCALE GENOMIC DNA]</scope>
    <source>
        <strain evidence="4">CCUG 59189</strain>
    </source>
</reference>
<dbReference type="InterPro" id="IPR043128">
    <property type="entry name" value="Rev_trsase/Diguanyl_cyclase"/>
</dbReference>
<dbReference type="PROSITE" id="PS50887">
    <property type="entry name" value="GGDEF"/>
    <property type="match status" value="1"/>
</dbReference>
<accession>A0ABW3RS21</accession>
<dbReference type="InterPro" id="IPR050469">
    <property type="entry name" value="Diguanylate_Cyclase"/>
</dbReference>
<dbReference type="SUPFAM" id="SSF55073">
    <property type="entry name" value="Nucleotide cyclase"/>
    <property type="match status" value="1"/>
</dbReference>
<gene>
    <name evidence="3" type="ORF">ACFQ3W_01920</name>
</gene>
<dbReference type="RefSeq" id="WP_379316047.1">
    <property type="nucleotide sequence ID" value="NZ_JBHTLM010000001.1"/>
</dbReference>
<dbReference type="SMART" id="SM00267">
    <property type="entry name" value="GGDEF"/>
    <property type="match status" value="1"/>
</dbReference>
<keyword evidence="4" id="KW-1185">Reference proteome</keyword>
<keyword evidence="1" id="KW-0472">Membrane</keyword>
<dbReference type="NCBIfam" id="TIGR00254">
    <property type="entry name" value="GGDEF"/>
    <property type="match status" value="1"/>
</dbReference>
<feature type="domain" description="GGDEF" evidence="2">
    <location>
        <begin position="243"/>
        <end position="377"/>
    </location>
</feature>
<dbReference type="Pfam" id="PF00990">
    <property type="entry name" value="GGDEF"/>
    <property type="match status" value="1"/>
</dbReference>
<dbReference type="CDD" id="cd01949">
    <property type="entry name" value="GGDEF"/>
    <property type="match status" value="1"/>
</dbReference>
<evidence type="ECO:0000313" key="3">
    <source>
        <dbReference type="EMBL" id="MFD1175067.1"/>
    </source>
</evidence>
<feature type="transmembrane region" description="Helical" evidence="1">
    <location>
        <begin position="181"/>
        <end position="201"/>
    </location>
</feature>
<comment type="caution">
    <text evidence="3">The sequence shown here is derived from an EMBL/GenBank/DDBJ whole genome shotgun (WGS) entry which is preliminary data.</text>
</comment>